<keyword evidence="6 10" id="KW-0819">tRNA processing</keyword>
<protein>
    <recommendedName>
        <fullName evidence="10">tRNA 5-methylaminomethyl-2-thiouridine biosynthesis bifunctional protein MnmC</fullName>
        <shortName evidence="10">tRNA mnm(5)s(2)U biosynthesis bifunctional protein</shortName>
    </recommendedName>
    <domain>
        <recommendedName>
            <fullName evidence="10">tRNA (mnm(5)s(2)U34)-methyltransferase</fullName>
            <ecNumber evidence="10">2.1.1.61</ecNumber>
        </recommendedName>
    </domain>
    <domain>
        <recommendedName>
            <fullName evidence="10">FAD-dependent cmnm(5)s(2)U34 oxidoreductase</fullName>
            <ecNumber evidence="10">1.5.-.-</ecNumber>
        </recommendedName>
    </domain>
</protein>
<reference evidence="13" key="1">
    <citation type="submission" date="2020-10" db="EMBL/GenBank/DDBJ databases">
        <title>Bacterium isolated from coastal waters sediment.</title>
        <authorList>
            <person name="Chen R.-J."/>
            <person name="Lu D.-C."/>
            <person name="Zhu K.-L."/>
            <person name="Du Z.-J."/>
        </authorList>
    </citation>
    <scope>NUCLEOTIDE SEQUENCE</scope>
    <source>
        <strain evidence="13">N1Y112</strain>
    </source>
</reference>
<keyword evidence="9 10" id="KW-0511">Multifunctional enzyme</keyword>
<dbReference type="PANTHER" id="PTHR13847:SF283">
    <property type="entry name" value="TRNA 5-METHYLAMINOMETHYL-2-THIOURIDINE BIOSYNTHESIS BIFUNCTIONAL PROTEIN MNMC"/>
    <property type="match status" value="1"/>
</dbReference>
<dbReference type="EC" id="2.1.1.61" evidence="10"/>
<comment type="similarity">
    <text evidence="10">In the N-terminal section; belongs to the methyltransferase superfamily. tRNA (mnm(5)s(2)U34)-methyltransferase family.</text>
</comment>
<feature type="region of interest" description="tRNA (mnm(5)s(2)U34)-methyltransferase" evidence="10">
    <location>
        <begin position="1"/>
        <end position="236"/>
    </location>
</feature>
<keyword evidence="3 10" id="KW-0285">Flavoprotein</keyword>
<evidence type="ECO:0000313" key="14">
    <source>
        <dbReference type="Proteomes" id="UP000640333"/>
    </source>
</evidence>
<evidence type="ECO:0000256" key="7">
    <source>
        <dbReference type="ARBA" id="ARBA00022827"/>
    </source>
</evidence>
<keyword evidence="5 10" id="KW-0949">S-adenosyl-L-methionine</keyword>
<dbReference type="InterPro" id="IPR008471">
    <property type="entry name" value="MnmC-like_methylTransf"/>
</dbReference>
<dbReference type="SUPFAM" id="SSF51905">
    <property type="entry name" value="FAD/NAD(P)-binding domain"/>
    <property type="match status" value="1"/>
</dbReference>
<comment type="cofactor">
    <cofactor evidence="10">
        <name>FAD</name>
        <dbReference type="ChEBI" id="CHEBI:57692"/>
    </cofactor>
</comment>
<evidence type="ECO:0000256" key="10">
    <source>
        <dbReference type="HAMAP-Rule" id="MF_01102"/>
    </source>
</evidence>
<dbReference type="Gene3D" id="3.40.50.150">
    <property type="entry name" value="Vaccinia Virus protein VP39"/>
    <property type="match status" value="1"/>
</dbReference>
<keyword evidence="2 10" id="KW-0489">Methyltransferase</keyword>
<dbReference type="EMBL" id="JADEYS010000003">
    <property type="protein sequence ID" value="MBE9396428.1"/>
    <property type="molecule type" value="Genomic_DNA"/>
</dbReference>
<evidence type="ECO:0000256" key="2">
    <source>
        <dbReference type="ARBA" id="ARBA00022603"/>
    </source>
</evidence>
<keyword evidence="8 10" id="KW-0560">Oxidoreductase</keyword>
<keyword evidence="1 10" id="KW-0963">Cytoplasm</keyword>
<dbReference type="Pfam" id="PF05430">
    <property type="entry name" value="Methyltransf_30"/>
    <property type="match status" value="1"/>
</dbReference>
<name>A0A8J7FFP4_9GAMM</name>
<dbReference type="EC" id="1.5.-.-" evidence="10"/>
<dbReference type="InterPro" id="IPR029063">
    <property type="entry name" value="SAM-dependent_MTases_sf"/>
</dbReference>
<dbReference type="AlphaFoldDB" id="A0A8J7FFP4"/>
<comment type="caution">
    <text evidence="13">The sequence shown here is derived from an EMBL/GenBank/DDBJ whole genome shotgun (WGS) entry which is preliminary data.</text>
</comment>
<dbReference type="Gene3D" id="3.50.50.60">
    <property type="entry name" value="FAD/NAD(P)-binding domain"/>
    <property type="match status" value="1"/>
</dbReference>
<evidence type="ECO:0000259" key="11">
    <source>
        <dbReference type="Pfam" id="PF01266"/>
    </source>
</evidence>
<dbReference type="GO" id="GO:0005737">
    <property type="term" value="C:cytoplasm"/>
    <property type="evidence" value="ECO:0007669"/>
    <property type="project" value="UniProtKB-SubCell"/>
</dbReference>
<dbReference type="NCBIfam" id="TIGR03197">
    <property type="entry name" value="MnmC_Cterm"/>
    <property type="match status" value="1"/>
</dbReference>
<dbReference type="GO" id="GO:0032259">
    <property type="term" value="P:methylation"/>
    <property type="evidence" value="ECO:0007669"/>
    <property type="project" value="UniProtKB-KW"/>
</dbReference>
<dbReference type="PANTHER" id="PTHR13847">
    <property type="entry name" value="SARCOSINE DEHYDROGENASE-RELATED"/>
    <property type="match status" value="1"/>
</dbReference>
<feature type="region of interest" description="FAD-dependent cmnm(5)s(2)U34 oxidoreductase" evidence="10">
    <location>
        <begin position="264"/>
        <end position="655"/>
    </location>
</feature>
<keyword evidence="14" id="KW-1185">Reference proteome</keyword>
<comment type="subcellular location">
    <subcellularLocation>
        <location evidence="10">Cytoplasm</location>
    </subcellularLocation>
</comment>
<dbReference type="RefSeq" id="WP_193951981.1">
    <property type="nucleotide sequence ID" value="NZ_JADEYS010000003.1"/>
</dbReference>
<evidence type="ECO:0000313" key="13">
    <source>
        <dbReference type="EMBL" id="MBE9396428.1"/>
    </source>
</evidence>
<sequence>MPQSSSIQHANVIWKEDTPVSTEFDDFYFNDQDGLDESRYVFLEGNALAERFSQLDSDLFTIAETGFGAGLNFLATRDLWLKTAPDTATLHYISVEKYPISQTDLAQALTHWPELQQGTDLLVEAYPEPIEGFHRISFDDGRIQLTLMLMDATEAYRQLTAPVDAWFLDGFSPSKNPDMWSEELLQQVGRLSKADTTLSTFTSAGAVRRGLESEGFSIKKVVGFGLKREMVRARCTTPRHVSSSTAPWFDQPYPASRPSHVVVIGAGVAGCATAYALAQRGVTVELVERNAEIAQEGSGNQQGALYAKLPVSHNTQGQLHLSGLLYSRTKLQQLDPEQQIWSDCGLLQLATNDKELKRQQSMMQHTSFGENIVRAVDSQEATALAGSQVTAPGIFMPYGGWVNPRLFCNTLIQHPRINLHLNKEVSSLEQSAEGNWRVQLSGDEQLSCSQLVICTAAEAKKLPQLNHLPIKPIRGQTSLTNQTGPALRTVVCGDGYISPALNGQYCFGATFDLHNLSLDIRQDDHRDNLYKLRAVLPELAASITEDSLEGRAAYRCSTGDYLPIAGPAPDYEAYKNDYAKLRTDRKWKFTDTPPQHLKGLYLNIGHGSKGLITGPICGEVVAASILGEPFPIEKSLLDAVNPARFIVKNLIRKSI</sequence>
<dbReference type="InterPro" id="IPR047785">
    <property type="entry name" value="tRNA_MNMC2"/>
</dbReference>
<evidence type="ECO:0000256" key="9">
    <source>
        <dbReference type="ARBA" id="ARBA00023268"/>
    </source>
</evidence>
<comment type="catalytic activity">
    <reaction evidence="10">
        <text>5-aminomethyl-2-thiouridine(34) in tRNA + S-adenosyl-L-methionine = 5-methylaminomethyl-2-thiouridine(34) in tRNA + S-adenosyl-L-homocysteine + H(+)</text>
        <dbReference type="Rhea" id="RHEA:19569"/>
        <dbReference type="Rhea" id="RHEA-COMP:10195"/>
        <dbReference type="Rhea" id="RHEA-COMP:10197"/>
        <dbReference type="ChEBI" id="CHEBI:15378"/>
        <dbReference type="ChEBI" id="CHEBI:57856"/>
        <dbReference type="ChEBI" id="CHEBI:59789"/>
        <dbReference type="ChEBI" id="CHEBI:74454"/>
        <dbReference type="ChEBI" id="CHEBI:74455"/>
        <dbReference type="EC" id="2.1.1.61"/>
    </reaction>
</comment>
<dbReference type="InterPro" id="IPR036188">
    <property type="entry name" value="FAD/NAD-bd_sf"/>
</dbReference>
<dbReference type="GO" id="GO:0050660">
    <property type="term" value="F:flavin adenine dinucleotide binding"/>
    <property type="evidence" value="ECO:0007669"/>
    <property type="project" value="UniProtKB-UniRule"/>
</dbReference>
<proteinExistence type="inferred from homology"/>
<evidence type="ECO:0000256" key="8">
    <source>
        <dbReference type="ARBA" id="ARBA00023002"/>
    </source>
</evidence>
<organism evidence="13 14">
    <name type="scientific">Pontibacterium sinense</name>
    <dbReference type="NCBI Taxonomy" id="2781979"/>
    <lineage>
        <taxon>Bacteria</taxon>
        <taxon>Pseudomonadati</taxon>
        <taxon>Pseudomonadota</taxon>
        <taxon>Gammaproteobacteria</taxon>
        <taxon>Oceanospirillales</taxon>
        <taxon>Oceanospirillaceae</taxon>
        <taxon>Pontibacterium</taxon>
    </lineage>
</organism>
<evidence type="ECO:0000256" key="3">
    <source>
        <dbReference type="ARBA" id="ARBA00022630"/>
    </source>
</evidence>
<gene>
    <name evidence="10 13" type="primary">mnmC</name>
    <name evidence="13" type="ORF">IOQ59_04045</name>
</gene>
<comment type="similarity">
    <text evidence="10">In the C-terminal section; belongs to the DAO family.</text>
</comment>
<evidence type="ECO:0000256" key="4">
    <source>
        <dbReference type="ARBA" id="ARBA00022679"/>
    </source>
</evidence>
<dbReference type="InterPro" id="IPR017610">
    <property type="entry name" value="tRNA_S-uridine_synth_MnmC_C"/>
</dbReference>
<feature type="domain" description="FAD dependent oxidoreductase" evidence="11">
    <location>
        <begin position="260"/>
        <end position="623"/>
    </location>
</feature>
<dbReference type="InterPro" id="IPR023032">
    <property type="entry name" value="tRNA_MAMT_biosynth_bifunc_MnmC"/>
</dbReference>
<dbReference type="InterPro" id="IPR006076">
    <property type="entry name" value="FAD-dep_OxRdtase"/>
</dbReference>
<dbReference type="GO" id="GO:0016645">
    <property type="term" value="F:oxidoreductase activity, acting on the CH-NH group of donors"/>
    <property type="evidence" value="ECO:0007669"/>
    <property type="project" value="InterPro"/>
</dbReference>
<dbReference type="NCBIfam" id="NF002481">
    <property type="entry name" value="PRK01747.1-2"/>
    <property type="match status" value="1"/>
</dbReference>
<dbReference type="NCBIfam" id="NF033855">
    <property type="entry name" value="tRNA_MNMC2"/>
    <property type="match status" value="1"/>
</dbReference>
<keyword evidence="4 10" id="KW-0808">Transferase</keyword>
<comment type="function">
    <text evidence="10">Catalyzes the last two steps in the biosynthesis of 5-methylaminomethyl-2-thiouridine (mnm(5)s(2)U) at the wobble position (U34) in tRNA. Catalyzes the FAD-dependent demodification of cmnm(5)s(2)U34 to nm(5)s(2)U34, followed by the transfer of a methyl group from S-adenosyl-L-methionine to nm(5)s(2)U34, to form mnm(5)s(2)U34.</text>
</comment>
<dbReference type="Gene3D" id="3.30.9.10">
    <property type="entry name" value="D-Amino Acid Oxidase, subunit A, domain 2"/>
    <property type="match status" value="1"/>
</dbReference>
<accession>A0A8J7FFP4</accession>
<dbReference type="Proteomes" id="UP000640333">
    <property type="component" value="Unassembled WGS sequence"/>
</dbReference>
<evidence type="ECO:0000256" key="1">
    <source>
        <dbReference type="ARBA" id="ARBA00022490"/>
    </source>
</evidence>
<evidence type="ECO:0000259" key="12">
    <source>
        <dbReference type="Pfam" id="PF05430"/>
    </source>
</evidence>
<dbReference type="SUPFAM" id="SSF54373">
    <property type="entry name" value="FAD-linked reductases, C-terminal domain"/>
    <property type="match status" value="1"/>
</dbReference>
<dbReference type="GO" id="GO:0002097">
    <property type="term" value="P:tRNA wobble base modification"/>
    <property type="evidence" value="ECO:0007669"/>
    <property type="project" value="UniProtKB-UniRule"/>
</dbReference>
<feature type="domain" description="MnmC-like methyltransferase" evidence="12">
    <location>
        <begin position="114"/>
        <end position="234"/>
    </location>
</feature>
<dbReference type="Pfam" id="PF01266">
    <property type="entry name" value="DAO"/>
    <property type="match status" value="1"/>
</dbReference>
<dbReference type="HAMAP" id="MF_01102">
    <property type="entry name" value="MnmC"/>
    <property type="match status" value="1"/>
</dbReference>
<evidence type="ECO:0000256" key="5">
    <source>
        <dbReference type="ARBA" id="ARBA00022691"/>
    </source>
</evidence>
<keyword evidence="7 10" id="KW-0274">FAD</keyword>
<dbReference type="GO" id="GO:0004808">
    <property type="term" value="F:tRNA (5-methylaminomethyl-2-thiouridylate)(34)-methyltransferase activity"/>
    <property type="evidence" value="ECO:0007669"/>
    <property type="project" value="UniProtKB-EC"/>
</dbReference>
<evidence type="ECO:0000256" key="6">
    <source>
        <dbReference type="ARBA" id="ARBA00022694"/>
    </source>
</evidence>